<gene>
    <name evidence="2" type="ORF">KI659_08735</name>
</gene>
<dbReference type="Proteomes" id="UP001319104">
    <property type="component" value="Unassembled WGS sequence"/>
</dbReference>
<reference evidence="2 3" key="1">
    <citation type="submission" date="2021-05" db="EMBL/GenBank/DDBJ databases">
        <authorList>
            <person name="Zhang Z.D."/>
            <person name="Osman G."/>
        </authorList>
    </citation>
    <scope>NUCLEOTIDE SEQUENCE [LARGE SCALE GENOMIC DNA]</scope>
    <source>
        <strain evidence="2 3">KCTC 32217</strain>
    </source>
</reference>
<keyword evidence="3" id="KW-1185">Reference proteome</keyword>
<feature type="chain" id="PRO_5042955429" description="Secreted protein" evidence="1">
    <location>
        <begin position="21"/>
        <end position="73"/>
    </location>
</feature>
<dbReference type="EMBL" id="JAHCMY010000003">
    <property type="protein sequence ID" value="MBS9524097.1"/>
    <property type="molecule type" value="Genomic_DNA"/>
</dbReference>
<evidence type="ECO:0000256" key="1">
    <source>
        <dbReference type="SAM" id="SignalP"/>
    </source>
</evidence>
<comment type="caution">
    <text evidence="2">The sequence shown here is derived from an EMBL/GenBank/DDBJ whole genome shotgun (WGS) entry which is preliminary data.</text>
</comment>
<evidence type="ECO:0000313" key="3">
    <source>
        <dbReference type="Proteomes" id="UP001319104"/>
    </source>
</evidence>
<evidence type="ECO:0000313" key="2">
    <source>
        <dbReference type="EMBL" id="MBS9524097.1"/>
    </source>
</evidence>
<name>A0AAP2CLL5_9BACT</name>
<dbReference type="RefSeq" id="WP_213944947.1">
    <property type="nucleotide sequence ID" value="NZ_JAHBGI010000005.1"/>
</dbReference>
<organism evidence="2 3">
    <name type="scientific">Litoribacter ruber</name>
    <dbReference type="NCBI Taxonomy" id="702568"/>
    <lineage>
        <taxon>Bacteria</taxon>
        <taxon>Pseudomonadati</taxon>
        <taxon>Bacteroidota</taxon>
        <taxon>Cytophagia</taxon>
        <taxon>Cytophagales</taxon>
        <taxon>Cyclobacteriaceae</taxon>
        <taxon>Litoribacter</taxon>
    </lineage>
</organism>
<sequence length="73" mass="7950">MKKSIMFYLCLFLGIGLTYASSYEDEFQSCVDATACGVNVMVCGDTLEEMNEQHGEWEQILGCGGDSSIDPAP</sequence>
<accession>A0AAP2CLL5</accession>
<proteinExistence type="predicted"/>
<feature type="signal peptide" evidence="1">
    <location>
        <begin position="1"/>
        <end position="20"/>
    </location>
</feature>
<dbReference type="AlphaFoldDB" id="A0AAP2CLL5"/>
<keyword evidence="1" id="KW-0732">Signal</keyword>
<protein>
    <recommendedName>
        <fullName evidence="4">Secreted protein</fullName>
    </recommendedName>
</protein>
<evidence type="ECO:0008006" key="4">
    <source>
        <dbReference type="Google" id="ProtNLM"/>
    </source>
</evidence>